<evidence type="ECO:0000313" key="3">
    <source>
        <dbReference type="EMBL" id="VZO36844.1"/>
    </source>
</evidence>
<dbReference type="Gene3D" id="3.30.70.1230">
    <property type="entry name" value="Nucleotide cyclase"/>
    <property type="match status" value="1"/>
</dbReference>
<dbReference type="InterPro" id="IPR001054">
    <property type="entry name" value="A/G_cyclase"/>
</dbReference>
<feature type="region of interest" description="Disordered" evidence="1">
    <location>
        <begin position="1"/>
        <end position="25"/>
    </location>
</feature>
<name>A0A7M4DIN2_9MICO</name>
<dbReference type="EMBL" id="CACRYJ010000028">
    <property type="protein sequence ID" value="VZO36844.1"/>
    <property type="molecule type" value="Genomic_DNA"/>
</dbReference>
<dbReference type="SUPFAM" id="SSF55073">
    <property type="entry name" value="Nucleotide cyclase"/>
    <property type="match status" value="1"/>
</dbReference>
<evidence type="ECO:0000259" key="2">
    <source>
        <dbReference type="PROSITE" id="PS50125"/>
    </source>
</evidence>
<accession>A0A7M4DIN2</accession>
<dbReference type="GO" id="GO:0004016">
    <property type="term" value="F:adenylate cyclase activity"/>
    <property type="evidence" value="ECO:0007669"/>
    <property type="project" value="UniProtKB-EC"/>
</dbReference>
<dbReference type="GO" id="GO:0009190">
    <property type="term" value="P:cyclic nucleotide biosynthetic process"/>
    <property type="evidence" value="ECO:0007669"/>
    <property type="project" value="InterPro"/>
</dbReference>
<reference evidence="3 4" key="1">
    <citation type="submission" date="2019-11" db="EMBL/GenBank/DDBJ databases">
        <authorList>
            <person name="Criscuolo A."/>
        </authorList>
    </citation>
    <scope>NUCLEOTIDE SEQUENCE [LARGE SCALE GENOMIC DNA]</scope>
    <source>
        <strain evidence="3">CIP111667</strain>
    </source>
</reference>
<feature type="compositionally biased region" description="Basic and acidic residues" evidence="1">
    <location>
        <begin position="1"/>
        <end position="21"/>
    </location>
</feature>
<keyword evidence="4" id="KW-1185">Reference proteome</keyword>
<dbReference type="Proteomes" id="UP000419743">
    <property type="component" value="Unassembled WGS sequence"/>
</dbReference>
<dbReference type="CDD" id="cd07302">
    <property type="entry name" value="CHD"/>
    <property type="match status" value="1"/>
</dbReference>
<protein>
    <submittedName>
        <fullName evidence="3">pH-sensitive adenylate cyclase</fullName>
        <ecNumber evidence="3">4.6.1.1</ecNumber>
    </submittedName>
</protein>
<evidence type="ECO:0000256" key="1">
    <source>
        <dbReference type="SAM" id="MobiDB-lite"/>
    </source>
</evidence>
<dbReference type="EC" id="4.6.1.1" evidence="3"/>
<proteinExistence type="predicted"/>
<dbReference type="InterPro" id="IPR029787">
    <property type="entry name" value="Nucleotide_cyclase"/>
</dbReference>
<feature type="domain" description="Guanylate cyclase" evidence="2">
    <location>
        <begin position="180"/>
        <end position="287"/>
    </location>
</feature>
<gene>
    <name evidence="3" type="ORF">HALOF300_01985</name>
</gene>
<dbReference type="GO" id="GO:0035556">
    <property type="term" value="P:intracellular signal transduction"/>
    <property type="evidence" value="ECO:0007669"/>
    <property type="project" value="InterPro"/>
</dbReference>
<organism evidence="3 4">
    <name type="scientific">Occultella aeris</name>
    <dbReference type="NCBI Taxonomy" id="2761496"/>
    <lineage>
        <taxon>Bacteria</taxon>
        <taxon>Bacillati</taxon>
        <taxon>Actinomycetota</taxon>
        <taxon>Actinomycetes</taxon>
        <taxon>Micrococcales</taxon>
        <taxon>Ruaniaceae</taxon>
        <taxon>Occultella</taxon>
    </lineage>
</organism>
<comment type="caution">
    <text evidence="3">The sequence shown here is derived from an EMBL/GenBank/DDBJ whole genome shotgun (WGS) entry which is preliminary data.</text>
</comment>
<evidence type="ECO:0000313" key="4">
    <source>
        <dbReference type="Proteomes" id="UP000419743"/>
    </source>
</evidence>
<keyword evidence="3" id="KW-0456">Lyase</keyword>
<dbReference type="RefSeq" id="WP_156740791.1">
    <property type="nucleotide sequence ID" value="NZ_CACRYJ010000028.1"/>
</dbReference>
<dbReference type="AlphaFoldDB" id="A0A7M4DIN2"/>
<dbReference type="PROSITE" id="PS50125">
    <property type="entry name" value="GUANYLATE_CYCLASE_2"/>
    <property type="match status" value="1"/>
</dbReference>
<sequence length="345" mass="37421">MTESTEPRAERSTIRDQEERLLGGPPTLDVEEMAAAVGIPTQVLRVYWRSLGFADVPEGVKHFTQVDVDGLKAIVNLVLTDAVNLDTAQDLVRAQGHSMDRLVLWQVESLVADARHRYHLDDTSARLVVLDRLAVIGPVLRDQLGYVWRRQLAALLARMDKDVALSKDTATTDRLPLERAIGFIDIISYTSRAARLAPTELSSLMQVFESGARDVIAAHGARVVKTIGDAVLFVADDLETGAMVATGLLDVMDARGLPIRGSVVWGRVLSRSGDVFGPVVNLASRLSDLAGPASILMDDVSAALLEGMDGASMFSFEELQPVDVHGLGEVRPVRLARHATSEEAQ</sequence>
<dbReference type="SMART" id="SM00044">
    <property type="entry name" value="CYCc"/>
    <property type="match status" value="1"/>
</dbReference>